<name>A0A414BS96_9BACT</name>
<protein>
    <submittedName>
        <fullName evidence="1">Uncharacterized protein</fullName>
    </submittedName>
</protein>
<organism evidence="1 2">
    <name type="scientific">Parabacteroides merdae</name>
    <dbReference type="NCBI Taxonomy" id="46503"/>
    <lineage>
        <taxon>Bacteria</taxon>
        <taxon>Pseudomonadati</taxon>
        <taxon>Bacteroidota</taxon>
        <taxon>Bacteroidia</taxon>
        <taxon>Bacteroidales</taxon>
        <taxon>Tannerellaceae</taxon>
        <taxon>Parabacteroides</taxon>
    </lineage>
</organism>
<evidence type="ECO:0000313" key="1">
    <source>
        <dbReference type="EMBL" id="RHC79270.1"/>
    </source>
</evidence>
<dbReference type="AlphaFoldDB" id="A0A414BS96"/>
<evidence type="ECO:0000313" key="2">
    <source>
        <dbReference type="Proteomes" id="UP000286260"/>
    </source>
</evidence>
<accession>A0A414BS96</accession>
<proteinExistence type="predicted"/>
<comment type="caution">
    <text evidence="1">The sequence shown here is derived from an EMBL/GenBank/DDBJ whole genome shotgun (WGS) entry which is preliminary data.</text>
</comment>
<sequence length="66" mass="7724">MKFFYRHKKATAKDNVLDGVIQSINKLVFPRGIKQLEKETQLLQTLLDGRYSFEDVENTFLYISAI</sequence>
<dbReference type="Proteomes" id="UP000286260">
    <property type="component" value="Unassembled WGS sequence"/>
</dbReference>
<reference evidence="1 2" key="1">
    <citation type="submission" date="2018-08" db="EMBL/GenBank/DDBJ databases">
        <title>A genome reference for cultivated species of the human gut microbiota.</title>
        <authorList>
            <person name="Zou Y."/>
            <person name="Xue W."/>
            <person name="Luo G."/>
        </authorList>
    </citation>
    <scope>NUCLEOTIDE SEQUENCE [LARGE SCALE GENOMIC DNA]</scope>
    <source>
        <strain evidence="1 2">AM34-17</strain>
    </source>
</reference>
<gene>
    <name evidence="1" type="ORF">DW828_18915</name>
</gene>
<dbReference type="EMBL" id="QSII01000039">
    <property type="protein sequence ID" value="RHC79270.1"/>
    <property type="molecule type" value="Genomic_DNA"/>
</dbReference>